<reference evidence="11 14" key="2">
    <citation type="submission" date="2019-07" db="EMBL/GenBank/DDBJ databases">
        <title>Whole genome shotgun sequence of Staphylococcus gallinarum NBRC 109767.</title>
        <authorList>
            <person name="Hosoyama A."/>
            <person name="Uohara A."/>
            <person name="Ohji S."/>
            <person name="Ichikawa N."/>
        </authorList>
    </citation>
    <scope>NUCLEOTIDE SEQUENCE [LARGE SCALE GENOMIC DNA]</scope>
    <source>
        <strain evidence="11 14">NBRC 109767</strain>
    </source>
</reference>
<feature type="domain" description="PTS EIIC type-3" evidence="10">
    <location>
        <begin position="9"/>
        <end position="411"/>
    </location>
</feature>
<keyword evidence="2 8" id="KW-0813">Transport</keyword>
<dbReference type="InterPro" id="IPR003352">
    <property type="entry name" value="PTS_EIIC"/>
</dbReference>
<feature type="transmembrane region" description="Helical" evidence="9">
    <location>
        <begin position="216"/>
        <end position="239"/>
    </location>
</feature>
<dbReference type="InterPro" id="IPR004501">
    <property type="entry name" value="PTS_EIIC_3"/>
</dbReference>
<dbReference type="InterPro" id="IPR004796">
    <property type="entry name" value="PTS_IIC_cello"/>
</dbReference>
<feature type="transmembrane region" description="Helical" evidence="9">
    <location>
        <begin position="370"/>
        <end position="388"/>
    </location>
</feature>
<dbReference type="Pfam" id="PF02378">
    <property type="entry name" value="PTS_EIIC"/>
    <property type="match status" value="1"/>
</dbReference>
<evidence type="ECO:0000256" key="4">
    <source>
        <dbReference type="ARBA" id="ARBA00022597"/>
    </source>
</evidence>
<dbReference type="NCBIfam" id="TIGR00410">
    <property type="entry name" value="lacE"/>
    <property type="match status" value="1"/>
</dbReference>
<feature type="transmembrane region" description="Helical" evidence="9">
    <location>
        <begin position="102"/>
        <end position="121"/>
    </location>
</feature>
<evidence type="ECO:0000256" key="1">
    <source>
        <dbReference type="ARBA" id="ARBA00004651"/>
    </source>
</evidence>
<accession>A0A0D0SPC1</accession>
<evidence type="ECO:0000313" key="14">
    <source>
        <dbReference type="Proteomes" id="UP000321057"/>
    </source>
</evidence>
<evidence type="ECO:0000256" key="5">
    <source>
        <dbReference type="ARBA" id="ARBA00022692"/>
    </source>
</evidence>
<organism evidence="12 13">
    <name type="scientific">Staphylococcus gallinarum</name>
    <dbReference type="NCBI Taxonomy" id="1293"/>
    <lineage>
        <taxon>Bacteria</taxon>
        <taxon>Bacillati</taxon>
        <taxon>Bacillota</taxon>
        <taxon>Bacilli</taxon>
        <taxon>Bacillales</taxon>
        <taxon>Staphylococcaceae</taxon>
        <taxon>Staphylococcus</taxon>
    </lineage>
</organism>
<dbReference type="PROSITE" id="PS51105">
    <property type="entry name" value="PTS_EIIC_TYPE_3"/>
    <property type="match status" value="1"/>
</dbReference>
<evidence type="ECO:0000256" key="6">
    <source>
        <dbReference type="ARBA" id="ARBA00022989"/>
    </source>
</evidence>
<keyword evidence="4 8" id="KW-0762">Sugar transport</keyword>
<feature type="transmembrane region" description="Helical" evidence="9">
    <location>
        <begin position="74"/>
        <end position="95"/>
    </location>
</feature>
<evidence type="ECO:0000256" key="7">
    <source>
        <dbReference type="ARBA" id="ARBA00023136"/>
    </source>
</evidence>
<dbReference type="GeneID" id="93846119"/>
<sequence>MESKFMEKLEDILLPIADKLNNNKYLSSLRDGFMVALPLIIFGSIFIVISNFPFLDKILSKQQFATWQQLVGPASESTLSIMGLFVIIGIGYKLTEKNGFEGIYGAVTALSSVLILTPQIVGKTQGVIPVEILGAKGMFLGLIVSMLSCEIYSYLCKKEITIKMPNGVPEQVSKSFSALIPISATLTIVLLIRIIVSFTPFETLQNLIYTVLQQPLTALGSGLPATIVAVLLIQVFWFFGLHGQIIVNTVFDPIWYSLNNENLEAFKAHQELPNIITKQFIDTFLVGMGGTGGTMAVILLIYIIARSQQNKEIGKLGAPSSIFNVNEPILFGLPIIMNPIIVIPWVIAPIVVTLITYFSMQLGLVPKPSGVIVPWTTPIFISGYLATGNAWQGAVLQLVNLLVTFIIWLPFFKVLDNGYFKQEQKNKQNEE</sequence>
<evidence type="ECO:0000313" key="11">
    <source>
        <dbReference type="EMBL" id="GEQ04267.1"/>
    </source>
</evidence>
<keyword evidence="3 8" id="KW-1003">Cell membrane</keyword>
<dbReference type="GO" id="GO:0008982">
    <property type="term" value="F:protein-N(PI)-phosphohistidine-sugar phosphotransferase activity"/>
    <property type="evidence" value="ECO:0007669"/>
    <property type="project" value="UniProtKB-UniRule"/>
</dbReference>
<feature type="transmembrane region" description="Helical" evidence="9">
    <location>
        <begin position="133"/>
        <end position="155"/>
    </location>
</feature>
<dbReference type="GO" id="GO:0005886">
    <property type="term" value="C:plasma membrane"/>
    <property type="evidence" value="ECO:0007669"/>
    <property type="project" value="UniProtKB-SubCell"/>
</dbReference>
<feature type="transmembrane region" description="Helical" evidence="9">
    <location>
        <begin position="394"/>
        <end position="415"/>
    </location>
</feature>
<proteinExistence type="predicted"/>
<dbReference type="EMBL" id="BKAX01000001">
    <property type="protein sequence ID" value="GEQ04267.1"/>
    <property type="molecule type" value="Genomic_DNA"/>
</dbReference>
<dbReference type="PIRSF" id="PIRSF006351">
    <property type="entry name" value="PTS_EIIC-Cellobiose"/>
    <property type="match status" value="1"/>
</dbReference>
<evidence type="ECO:0000256" key="3">
    <source>
        <dbReference type="ARBA" id="ARBA00022475"/>
    </source>
</evidence>
<keyword evidence="6 9" id="KW-1133">Transmembrane helix</keyword>
<evidence type="ECO:0000256" key="2">
    <source>
        <dbReference type="ARBA" id="ARBA00022448"/>
    </source>
</evidence>
<dbReference type="InterPro" id="IPR051088">
    <property type="entry name" value="PTS_Sugar-EIIC/EIIB"/>
</dbReference>
<keyword evidence="12" id="KW-0808">Transferase</keyword>
<evidence type="ECO:0000256" key="9">
    <source>
        <dbReference type="SAM" id="Phobius"/>
    </source>
</evidence>
<dbReference type="EMBL" id="UHDK01000001">
    <property type="protein sequence ID" value="SUM31673.1"/>
    <property type="molecule type" value="Genomic_DNA"/>
</dbReference>
<comment type="function">
    <text evidence="8">The phosphoenolpyruvate-dependent sugar phosphotransferase system (PTS), a major carbohydrate active -transport system, catalyzes the phosphorylation of incoming sugar substrates concomitant with their translocation across the cell membrane.</text>
</comment>
<feature type="transmembrane region" description="Helical" evidence="9">
    <location>
        <begin position="176"/>
        <end position="196"/>
    </location>
</feature>
<feature type="transmembrane region" description="Helical" evidence="9">
    <location>
        <begin position="329"/>
        <end position="358"/>
    </location>
</feature>
<keyword evidence="14" id="KW-1185">Reference proteome</keyword>
<dbReference type="OrthoDB" id="1641940at2"/>
<dbReference type="GO" id="GO:1901264">
    <property type="term" value="P:carbohydrate derivative transport"/>
    <property type="evidence" value="ECO:0007669"/>
    <property type="project" value="TreeGrafter"/>
</dbReference>
<dbReference type="Proteomes" id="UP000321057">
    <property type="component" value="Unassembled WGS sequence"/>
</dbReference>
<keyword evidence="7 8" id="KW-0472">Membrane</keyword>
<dbReference type="PANTHER" id="PTHR33989">
    <property type="match status" value="1"/>
</dbReference>
<dbReference type="PANTHER" id="PTHR33989:SF11">
    <property type="entry name" value="LICHENAN PERMEASE IIC COMPONENT"/>
    <property type="match status" value="1"/>
</dbReference>
<feature type="transmembrane region" description="Helical" evidence="9">
    <location>
        <begin position="284"/>
        <end position="305"/>
    </location>
</feature>
<feature type="transmembrane region" description="Helical" evidence="9">
    <location>
        <begin position="33"/>
        <end position="54"/>
    </location>
</feature>
<gene>
    <name evidence="12" type="primary">gmuC</name>
    <name evidence="12" type="ORF">NCTC12195_01108</name>
    <name evidence="11" type="ORF">SGA02_00950</name>
</gene>
<evidence type="ECO:0000256" key="8">
    <source>
        <dbReference type="PIRNR" id="PIRNR006351"/>
    </source>
</evidence>
<dbReference type="NCBIfam" id="TIGR00359">
    <property type="entry name" value="cello_pts_IIC"/>
    <property type="match status" value="1"/>
</dbReference>
<evidence type="ECO:0000259" key="10">
    <source>
        <dbReference type="PROSITE" id="PS51105"/>
    </source>
</evidence>
<reference evidence="12 13" key="1">
    <citation type="submission" date="2018-06" db="EMBL/GenBank/DDBJ databases">
        <authorList>
            <consortium name="Pathogen Informatics"/>
            <person name="Doyle S."/>
        </authorList>
    </citation>
    <scope>NUCLEOTIDE SEQUENCE [LARGE SCALE GENOMIC DNA]</scope>
    <source>
        <strain evidence="12 13">NCTC12195</strain>
    </source>
</reference>
<keyword evidence="5 9" id="KW-0812">Transmembrane</keyword>
<dbReference type="RefSeq" id="WP_042738026.1">
    <property type="nucleotide sequence ID" value="NZ_BKAX01000001.1"/>
</dbReference>
<evidence type="ECO:0000313" key="12">
    <source>
        <dbReference type="EMBL" id="SUM31673.1"/>
    </source>
</evidence>
<dbReference type="STRING" id="1293.SH09_02415"/>
<dbReference type="GO" id="GO:0009401">
    <property type="term" value="P:phosphoenolpyruvate-dependent sugar phosphotransferase system"/>
    <property type="evidence" value="ECO:0007669"/>
    <property type="project" value="InterPro"/>
</dbReference>
<name>A0A0D0SPC1_STAGA</name>
<protein>
    <recommendedName>
        <fullName evidence="8">Permease IIC component</fullName>
    </recommendedName>
</protein>
<comment type="subcellular location">
    <subcellularLocation>
        <location evidence="1">Cell membrane</location>
        <topology evidence="1">Multi-pass membrane protein</topology>
    </subcellularLocation>
</comment>
<dbReference type="AlphaFoldDB" id="A0A0D0SPC1"/>
<dbReference type="Proteomes" id="UP000255277">
    <property type="component" value="Unassembled WGS sequence"/>
</dbReference>
<evidence type="ECO:0000313" key="13">
    <source>
        <dbReference type="Proteomes" id="UP000255277"/>
    </source>
</evidence>